<feature type="transmembrane region" description="Helical" evidence="1">
    <location>
        <begin position="20"/>
        <end position="41"/>
    </location>
</feature>
<evidence type="ECO:0000313" key="4">
    <source>
        <dbReference type="Proteomes" id="UP000692954"/>
    </source>
</evidence>
<keyword evidence="1" id="KW-1133">Transmembrane helix</keyword>
<name>A0A8S1KTI8_9CILI</name>
<sequence>MNKNLIILQKFSLVRMMCHFGRSFQLVLNKLLIQVGVYILYMKFPQEYPIQPPDLRFLTSIYHYNINIQGRICHSIWGRNYTPDTRVLQIFEVIYGLLMTPEPDDPLDTTIASEYMQDLKIYQQKATIHTLQYAKRPMDEVLKEILGNVVEEISLSDIELQEKINEIHVWINNSSKPQ</sequence>
<dbReference type="EMBL" id="CAJJDN010000010">
    <property type="protein sequence ID" value="CAD8056622.1"/>
    <property type="molecule type" value="Genomic_DNA"/>
</dbReference>
<accession>A0A8S1KTI8</accession>
<dbReference type="PANTHER" id="PTHR24068">
    <property type="entry name" value="UBIQUITIN-CONJUGATING ENZYME E2"/>
    <property type="match status" value="1"/>
</dbReference>
<comment type="caution">
    <text evidence="3">The sequence shown here is derived from an EMBL/GenBank/DDBJ whole genome shotgun (WGS) entry which is preliminary data.</text>
</comment>
<evidence type="ECO:0000259" key="2">
    <source>
        <dbReference type="PROSITE" id="PS50127"/>
    </source>
</evidence>
<dbReference type="Pfam" id="PF00179">
    <property type="entry name" value="UQ_con"/>
    <property type="match status" value="1"/>
</dbReference>
<reference evidence="3" key="1">
    <citation type="submission" date="2021-01" db="EMBL/GenBank/DDBJ databases">
        <authorList>
            <consortium name="Genoscope - CEA"/>
            <person name="William W."/>
        </authorList>
    </citation>
    <scope>NUCLEOTIDE SEQUENCE</scope>
</reference>
<dbReference type="Proteomes" id="UP000692954">
    <property type="component" value="Unassembled WGS sequence"/>
</dbReference>
<dbReference type="PROSITE" id="PS50127">
    <property type="entry name" value="UBC_2"/>
    <property type="match status" value="1"/>
</dbReference>
<feature type="domain" description="UBC core" evidence="2">
    <location>
        <begin position="1"/>
        <end position="135"/>
    </location>
</feature>
<protein>
    <recommendedName>
        <fullName evidence="2">UBC core domain-containing protein</fullName>
    </recommendedName>
</protein>
<dbReference type="AlphaFoldDB" id="A0A8S1KTI8"/>
<evidence type="ECO:0000256" key="1">
    <source>
        <dbReference type="SAM" id="Phobius"/>
    </source>
</evidence>
<dbReference type="OrthoDB" id="10069349at2759"/>
<evidence type="ECO:0000313" key="3">
    <source>
        <dbReference type="EMBL" id="CAD8056622.1"/>
    </source>
</evidence>
<gene>
    <name evidence="3" type="ORF">PSON_ATCC_30995.1.T0100344</name>
</gene>
<keyword evidence="4" id="KW-1185">Reference proteome</keyword>
<keyword evidence="1" id="KW-0812">Transmembrane</keyword>
<dbReference type="InterPro" id="IPR000608">
    <property type="entry name" value="UBC"/>
</dbReference>
<proteinExistence type="predicted"/>
<dbReference type="SMART" id="SM00212">
    <property type="entry name" value="UBCc"/>
    <property type="match status" value="1"/>
</dbReference>
<keyword evidence="1" id="KW-0472">Membrane</keyword>
<organism evidence="3 4">
    <name type="scientific">Paramecium sonneborni</name>
    <dbReference type="NCBI Taxonomy" id="65129"/>
    <lineage>
        <taxon>Eukaryota</taxon>
        <taxon>Sar</taxon>
        <taxon>Alveolata</taxon>
        <taxon>Ciliophora</taxon>
        <taxon>Intramacronucleata</taxon>
        <taxon>Oligohymenophorea</taxon>
        <taxon>Peniculida</taxon>
        <taxon>Parameciidae</taxon>
        <taxon>Paramecium</taxon>
    </lineage>
</organism>